<evidence type="ECO:0000259" key="5">
    <source>
        <dbReference type="PROSITE" id="PS50949"/>
    </source>
</evidence>
<keyword evidence="2" id="KW-0238">DNA-binding</keyword>
<evidence type="ECO:0000313" key="7">
    <source>
        <dbReference type="Proteomes" id="UP001449795"/>
    </source>
</evidence>
<feature type="domain" description="HTH gntR-type" evidence="5">
    <location>
        <begin position="28"/>
        <end position="95"/>
    </location>
</feature>
<evidence type="ECO:0000256" key="1">
    <source>
        <dbReference type="ARBA" id="ARBA00023015"/>
    </source>
</evidence>
<dbReference type="PANTHER" id="PTHR43537:SF24">
    <property type="entry name" value="GLUCONATE OPERON TRANSCRIPTIONAL REPRESSOR"/>
    <property type="match status" value="1"/>
</dbReference>
<dbReference type="SUPFAM" id="SSF48008">
    <property type="entry name" value="GntR ligand-binding domain-like"/>
    <property type="match status" value="1"/>
</dbReference>
<dbReference type="InterPro" id="IPR000524">
    <property type="entry name" value="Tscrpt_reg_HTH_GntR"/>
</dbReference>
<evidence type="ECO:0000256" key="2">
    <source>
        <dbReference type="ARBA" id="ARBA00023125"/>
    </source>
</evidence>
<evidence type="ECO:0000256" key="4">
    <source>
        <dbReference type="SAM" id="MobiDB-lite"/>
    </source>
</evidence>
<feature type="compositionally biased region" description="Basic residues" evidence="4">
    <location>
        <begin position="11"/>
        <end position="20"/>
    </location>
</feature>
<dbReference type="Proteomes" id="UP001449795">
    <property type="component" value="Chromosome"/>
</dbReference>
<name>A0ABZ3D984_9PROT</name>
<gene>
    <name evidence="6" type="ORF">AAC691_06890</name>
</gene>
<protein>
    <submittedName>
        <fullName evidence="6">GntR family transcriptional regulator</fullName>
    </submittedName>
</protein>
<dbReference type="EMBL" id="CP152276">
    <property type="protein sequence ID" value="XAE44155.1"/>
    <property type="molecule type" value="Genomic_DNA"/>
</dbReference>
<dbReference type="Pfam" id="PF07729">
    <property type="entry name" value="FCD"/>
    <property type="match status" value="1"/>
</dbReference>
<dbReference type="InterPro" id="IPR008920">
    <property type="entry name" value="TF_FadR/GntR_C"/>
</dbReference>
<keyword evidence="7" id="KW-1185">Reference proteome</keyword>
<dbReference type="PRINTS" id="PR00035">
    <property type="entry name" value="HTHGNTR"/>
</dbReference>
<dbReference type="Pfam" id="PF00392">
    <property type="entry name" value="GntR"/>
    <property type="match status" value="1"/>
</dbReference>
<dbReference type="SUPFAM" id="SSF46785">
    <property type="entry name" value="Winged helix' DNA-binding domain"/>
    <property type="match status" value="1"/>
</dbReference>
<dbReference type="CDD" id="cd07377">
    <property type="entry name" value="WHTH_GntR"/>
    <property type="match status" value="1"/>
</dbReference>
<dbReference type="InterPro" id="IPR036390">
    <property type="entry name" value="WH_DNA-bd_sf"/>
</dbReference>
<keyword evidence="1" id="KW-0805">Transcription regulation</keyword>
<evidence type="ECO:0000256" key="3">
    <source>
        <dbReference type="ARBA" id="ARBA00023163"/>
    </source>
</evidence>
<organism evidence="6 7">
    <name type="scientific">Nguyenibacter vanlangensis</name>
    <dbReference type="NCBI Taxonomy" id="1216886"/>
    <lineage>
        <taxon>Bacteria</taxon>
        <taxon>Pseudomonadati</taxon>
        <taxon>Pseudomonadota</taxon>
        <taxon>Alphaproteobacteria</taxon>
        <taxon>Acetobacterales</taxon>
        <taxon>Acetobacteraceae</taxon>
        <taxon>Nguyenibacter</taxon>
    </lineage>
</organism>
<evidence type="ECO:0000313" key="6">
    <source>
        <dbReference type="EMBL" id="XAE44155.1"/>
    </source>
</evidence>
<keyword evidence="3" id="KW-0804">Transcription</keyword>
<dbReference type="RefSeq" id="WP_342629460.1">
    <property type="nucleotide sequence ID" value="NZ_CP152276.1"/>
</dbReference>
<proteinExistence type="predicted"/>
<dbReference type="InterPro" id="IPR011711">
    <property type="entry name" value="GntR_C"/>
</dbReference>
<accession>A0ABZ3D984</accession>
<sequence>MTDMMAESSRRPRKTGRSRAKTASSIARSLTDATYEHVLDLILSRRLPGNTIIQERRMAEELGVSRTPMREALGRLEGEGLIVRHGPRTLAVRLVSLEEFLQSLDLRLLIEPHAASVSALHIPDDRLAELRRSLRSIDPRQGHPPAMHWVFDDNLHGAVGEYCKNDLTANTLLAMRRLTKMFERQHLPERTAPGWKEHDEILSALETRDGARARRAMAEHLKTARRNVLEIILGGARL</sequence>
<dbReference type="SMART" id="SM00895">
    <property type="entry name" value="FCD"/>
    <property type="match status" value="1"/>
</dbReference>
<dbReference type="SMART" id="SM00345">
    <property type="entry name" value="HTH_GNTR"/>
    <property type="match status" value="1"/>
</dbReference>
<dbReference type="InterPro" id="IPR036388">
    <property type="entry name" value="WH-like_DNA-bd_sf"/>
</dbReference>
<dbReference type="PROSITE" id="PS50949">
    <property type="entry name" value="HTH_GNTR"/>
    <property type="match status" value="1"/>
</dbReference>
<dbReference type="Gene3D" id="1.10.10.10">
    <property type="entry name" value="Winged helix-like DNA-binding domain superfamily/Winged helix DNA-binding domain"/>
    <property type="match status" value="1"/>
</dbReference>
<reference evidence="6 7" key="1">
    <citation type="submission" date="2024-04" db="EMBL/GenBank/DDBJ databases">
        <title>Complete genome sequence of Nguyenibacter vanlangesis HBCM-1154, a strain capable of nitrogen fixation, IAA production, and phosphorus solubilization isolated from sugarcane soil.</title>
        <authorList>
            <person name="MY HANH P."/>
        </authorList>
    </citation>
    <scope>NUCLEOTIDE SEQUENCE [LARGE SCALE GENOMIC DNA]</scope>
    <source>
        <strain evidence="6 7">HBCM 1154</strain>
    </source>
</reference>
<dbReference type="Gene3D" id="1.20.120.530">
    <property type="entry name" value="GntR ligand-binding domain-like"/>
    <property type="match status" value="1"/>
</dbReference>
<dbReference type="PANTHER" id="PTHR43537">
    <property type="entry name" value="TRANSCRIPTIONAL REGULATOR, GNTR FAMILY"/>
    <property type="match status" value="1"/>
</dbReference>
<feature type="region of interest" description="Disordered" evidence="4">
    <location>
        <begin position="1"/>
        <end position="25"/>
    </location>
</feature>